<organism evidence="1 2">
    <name type="scientific">Shiella aurantiaca</name>
    <dbReference type="NCBI Taxonomy" id="3058365"/>
    <lineage>
        <taxon>Bacteria</taxon>
        <taxon>Pseudomonadati</taxon>
        <taxon>Bacteroidota</taxon>
        <taxon>Cytophagia</taxon>
        <taxon>Cytophagales</taxon>
        <taxon>Shiellaceae</taxon>
        <taxon>Shiella</taxon>
    </lineage>
</organism>
<reference evidence="1" key="1">
    <citation type="submission" date="2023-06" db="EMBL/GenBank/DDBJ databases">
        <title>Cytophagales bacterium Strain LB-30, isolated from soil.</title>
        <authorList>
            <person name="Liu B."/>
        </authorList>
    </citation>
    <scope>NUCLEOTIDE SEQUENCE</scope>
    <source>
        <strain evidence="1">LB-30</strain>
    </source>
</reference>
<evidence type="ECO:0000313" key="1">
    <source>
        <dbReference type="EMBL" id="MDN4165155.1"/>
    </source>
</evidence>
<dbReference type="Proteomes" id="UP001168552">
    <property type="component" value="Unassembled WGS sequence"/>
</dbReference>
<sequence>MKIETTAVFNKQPRSITDQSLLLKISAAVKDIMNAQGPSFVKGIKKIKGAKYAYRIKIGTYRLGFFVEEDAALLTVIMPRKDIYKKFP</sequence>
<keyword evidence="2" id="KW-1185">Reference proteome</keyword>
<comment type="caution">
    <text evidence="1">The sequence shown here is derived from an EMBL/GenBank/DDBJ whole genome shotgun (WGS) entry which is preliminary data.</text>
</comment>
<dbReference type="RefSeq" id="WP_320003684.1">
    <property type="nucleotide sequence ID" value="NZ_JAUHJS010000003.1"/>
</dbReference>
<dbReference type="InterPro" id="IPR035093">
    <property type="entry name" value="RelE/ParE_toxin_dom_sf"/>
</dbReference>
<gene>
    <name evidence="1" type="ORF">QWY31_06565</name>
</gene>
<accession>A0ABT8F431</accession>
<dbReference type="Gene3D" id="3.30.2310.20">
    <property type="entry name" value="RelE-like"/>
    <property type="match status" value="1"/>
</dbReference>
<name>A0ABT8F431_9BACT</name>
<dbReference type="EMBL" id="JAUHJS010000003">
    <property type="protein sequence ID" value="MDN4165155.1"/>
    <property type="molecule type" value="Genomic_DNA"/>
</dbReference>
<evidence type="ECO:0008006" key="3">
    <source>
        <dbReference type="Google" id="ProtNLM"/>
    </source>
</evidence>
<evidence type="ECO:0000313" key="2">
    <source>
        <dbReference type="Proteomes" id="UP001168552"/>
    </source>
</evidence>
<protein>
    <recommendedName>
        <fullName evidence="3">Type II toxin-antitoxin system RelE/ParE family toxin</fullName>
    </recommendedName>
</protein>
<dbReference type="SUPFAM" id="SSF143011">
    <property type="entry name" value="RelE-like"/>
    <property type="match status" value="1"/>
</dbReference>
<proteinExistence type="predicted"/>